<reference evidence="2" key="1">
    <citation type="submission" date="2020-07" db="EMBL/GenBank/DDBJ databases">
        <title>Genome sequence and genetic diversity analysis of an under-domesticated orphan crop, white fonio (Digitaria exilis).</title>
        <authorList>
            <person name="Bennetzen J.L."/>
            <person name="Chen S."/>
            <person name="Ma X."/>
            <person name="Wang X."/>
            <person name="Yssel A.E.J."/>
            <person name="Chaluvadi S.R."/>
            <person name="Johnson M."/>
            <person name="Gangashetty P."/>
            <person name="Hamidou F."/>
            <person name="Sanogo M.D."/>
            <person name="Zwaenepoel A."/>
            <person name="Wallace J."/>
            <person name="Van De Peer Y."/>
            <person name="Van Deynze A."/>
        </authorList>
    </citation>
    <scope>NUCLEOTIDE SEQUENCE</scope>
    <source>
        <tissue evidence="2">Leaves</tissue>
    </source>
</reference>
<organism evidence="2 3">
    <name type="scientific">Digitaria exilis</name>
    <dbReference type="NCBI Taxonomy" id="1010633"/>
    <lineage>
        <taxon>Eukaryota</taxon>
        <taxon>Viridiplantae</taxon>
        <taxon>Streptophyta</taxon>
        <taxon>Embryophyta</taxon>
        <taxon>Tracheophyta</taxon>
        <taxon>Spermatophyta</taxon>
        <taxon>Magnoliopsida</taxon>
        <taxon>Liliopsida</taxon>
        <taxon>Poales</taxon>
        <taxon>Poaceae</taxon>
        <taxon>PACMAD clade</taxon>
        <taxon>Panicoideae</taxon>
        <taxon>Panicodae</taxon>
        <taxon>Paniceae</taxon>
        <taxon>Anthephorinae</taxon>
        <taxon>Digitaria</taxon>
    </lineage>
</organism>
<dbReference type="Proteomes" id="UP000636709">
    <property type="component" value="Unassembled WGS sequence"/>
</dbReference>
<accession>A0A835AFX6</accession>
<dbReference type="AlphaFoldDB" id="A0A835AFX6"/>
<gene>
    <name evidence="2" type="ORF">HU200_056041</name>
</gene>
<keyword evidence="3" id="KW-1185">Reference proteome</keyword>
<evidence type="ECO:0000313" key="2">
    <source>
        <dbReference type="EMBL" id="KAF8662455.1"/>
    </source>
</evidence>
<comment type="caution">
    <text evidence="2">The sequence shown here is derived from an EMBL/GenBank/DDBJ whole genome shotgun (WGS) entry which is preliminary data.</text>
</comment>
<sequence>MSAPPFQRTSSPTFSRCRAPILPRTATAPGTSTVRSDSRMPKAKPADTGSSPIPVTRGETCWHLYLEHMLFG</sequence>
<dbReference type="EMBL" id="JACEFO010002380">
    <property type="protein sequence ID" value="KAF8662455.1"/>
    <property type="molecule type" value="Genomic_DNA"/>
</dbReference>
<evidence type="ECO:0000313" key="3">
    <source>
        <dbReference type="Proteomes" id="UP000636709"/>
    </source>
</evidence>
<feature type="region of interest" description="Disordered" evidence="1">
    <location>
        <begin position="1"/>
        <end position="56"/>
    </location>
</feature>
<name>A0A835AFX6_9POAL</name>
<protein>
    <submittedName>
        <fullName evidence="2">Uncharacterized protein</fullName>
    </submittedName>
</protein>
<proteinExistence type="predicted"/>
<evidence type="ECO:0000256" key="1">
    <source>
        <dbReference type="SAM" id="MobiDB-lite"/>
    </source>
</evidence>